<comment type="caution">
    <text evidence="2">The sequence shown here is derived from an EMBL/GenBank/DDBJ whole genome shotgun (WGS) entry which is preliminary data.</text>
</comment>
<evidence type="ECO:0000256" key="1">
    <source>
        <dbReference type="SAM" id="SignalP"/>
    </source>
</evidence>
<evidence type="ECO:0000313" key="3">
    <source>
        <dbReference type="Proteomes" id="UP000261284"/>
    </source>
</evidence>
<dbReference type="EMBL" id="QTJU01000003">
    <property type="protein sequence ID" value="RFM28210.1"/>
    <property type="molecule type" value="Genomic_DNA"/>
</dbReference>
<protein>
    <submittedName>
        <fullName evidence="2">Uncharacterized protein</fullName>
    </submittedName>
</protein>
<feature type="chain" id="PRO_5017820715" evidence="1">
    <location>
        <begin position="23"/>
        <end position="129"/>
    </location>
</feature>
<name>A0A3E1NJV6_9BACT</name>
<dbReference type="RefSeq" id="WP_116847456.1">
    <property type="nucleotide sequence ID" value="NZ_QTJU01000003.1"/>
</dbReference>
<proteinExistence type="predicted"/>
<reference evidence="2 3" key="1">
    <citation type="submission" date="2018-08" db="EMBL/GenBank/DDBJ databases">
        <title>Chitinophagaceae sp. K23C18032701, a novel bacterium isolated from forest soil.</title>
        <authorList>
            <person name="Wang C."/>
        </authorList>
    </citation>
    <scope>NUCLEOTIDE SEQUENCE [LARGE SCALE GENOMIC DNA]</scope>
    <source>
        <strain evidence="2 3">K23C18032701</strain>
    </source>
</reference>
<keyword evidence="3" id="KW-1185">Reference proteome</keyword>
<accession>A0A3E1NJV6</accession>
<sequence length="129" mass="14137">MWKKWICSLIVVSLLNVLTCFPGMHFPGNPACAAVAGQQQVKGHTFSLIGFILNNLNDESDDTGGTHFHYSIFTVQKRAAGEQQAQHLLPVTALPVLLPRNIKAALPPAHSSGAVLSLHYNYLFRLTPF</sequence>
<evidence type="ECO:0000313" key="2">
    <source>
        <dbReference type="EMBL" id="RFM28210.1"/>
    </source>
</evidence>
<gene>
    <name evidence="2" type="ORF">DXN05_11865</name>
</gene>
<keyword evidence="1" id="KW-0732">Signal</keyword>
<feature type="signal peptide" evidence="1">
    <location>
        <begin position="1"/>
        <end position="22"/>
    </location>
</feature>
<dbReference type="Proteomes" id="UP000261284">
    <property type="component" value="Unassembled WGS sequence"/>
</dbReference>
<dbReference type="AlphaFoldDB" id="A0A3E1NJV6"/>
<organism evidence="2 3">
    <name type="scientific">Deminuibacter soli</name>
    <dbReference type="NCBI Taxonomy" id="2291815"/>
    <lineage>
        <taxon>Bacteria</taxon>
        <taxon>Pseudomonadati</taxon>
        <taxon>Bacteroidota</taxon>
        <taxon>Chitinophagia</taxon>
        <taxon>Chitinophagales</taxon>
        <taxon>Chitinophagaceae</taxon>
        <taxon>Deminuibacter</taxon>
    </lineage>
</organism>